<evidence type="ECO:0000256" key="5">
    <source>
        <dbReference type="SAM" id="Phobius"/>
    </source>
</evidence>
<evidence type="ECO:0008006" key="8">
    <source>
        <dbReference type="Google" id="ProtNLM"/>
    </source>
</evidence>
<dbReference type="InterPro" id="IPR023352">
    <property type="entry name" value="MAPEG-like_dom_sf"/>
</dbReference>
<accession>A0A167AXG7</accession>
<dbReference type="Proteomes" id="UP000076587">
    <property type="component" value="Unassembled WGS sequence"/>
</dbReference>
<evidence type="ECO:0000256" key="2">
    <source>
        <dbReference type="ARBA" id="ARBA00022692"/>
    </source>
</evidence>
<keyword evidence="4 5" id="KW-0472">Membrane</keyword>
<keyword evidence="2 5" id="KW-0812">Transmembrane</keyword>
<dbReference type="SUPFAM" id="SSF161084">
    <property type="entry name" value="MAPEG domain-like"/>
    <property type="match status" value="1"/>
</dbReference>
<dbReference type="OrthoDB" id="8537976at2"/>
<evidence type="ECO:0000313" key="6">
    <source>
        <dbReference type="EMBL" id="KZN45917.1"/>
    </source>
</evidence>
<protein>
    <recommendedName>
        <fullName evidence="8">Glutathione metabolism protein</fullName>
    </recommendedName>
</protein>
<keyword evidence="3 5" id="KW-1133">Transmembrane helix</keyword>
<dbReference type="Pfam" id="PF01124">
    <property type="entry name" value="MAPEG"/>
    <property type="match status" value="1"/>
</dbReference>
<evidence type="ECO:0000256" key="1">
    <source>
        <dbReference type="ARBA" id="ARBA00004370"/>
    </source>
</evidence>
<dbReference type="AlphaFoldDB" id="A0A167AXG7"/>
<evidence type="ECO:0000256" key="4">
    <source>
        <dbReference type="ARBA" id="ARBA00023136"/>
    </source>
</evidence>
<comment type="subcellular location">
    <subcellularLocation>
        <location evidence="1">Membrane</location>
    </subcellularLocation>
</comment>
<dbReference type="PATRIC" id="fig|1365253.3.peg.3280"/>
<evidence type="ECO:0000313" key="7">
    <source>
        <dbReference type="Proteomes" id="UP000076587"/>
    </source>
</evidence>
<name>A0A167AXG7_9GAMM</name>
<dbReference type="InterPro" id="IPR001129">
    <property type="entry name" value="Membr-assoc_MAPEG"/>
</dbReference>
<feature type="transmembrane region" description="Helical" evidence="5">
    <location>
        <begin position="42"/>
        <end position="64"/>
    </location>
</feature>
<comment type="caution">
    <text evidence="6">The sequence shown here is derived from an EMBL/GenBank/DDBJ whole genome shotgun (WGS) entry which is preliminary data.</text>
</comment>
<evidence type="ECO:0000256" key="3">
    <source>
        <dbReference type="ARBA" id="ARBA00022989"/>
    </source>
</evidence>
<dbReference type="PANTHER" id="PTHR35814:SF1">
    <property type="entry name" value="GLUTATHIONE S-TRANSFERASE-RELATED"/>
    <property type="match status" value="1"/>
</dbReference>
<sequence length="124" mass="13918">MFTGLFAAICTLFYIKLSFDVIKLRRKHKVGIGHAGHTDLSAAIRAHANFIEYTPLAVILLFILEFQKVSSILLLAFASTFLIGRVLHAIALNKANIRIRVFGMLLTFLVLISMALFNGFLYFI</sequence>
<feature type="transmembrane region" description="Helical" evidence="5">
    <location>
        <begin position="71"/>
        <end position="91"/>
    </location>
</feature>
<feature type="transmembrane region" description="Helical" evidence="5">
    <location>
        <begin position="97"/>
        <end position="123"/>
    </location>
</feature>
<reference evidence="6 7" key="1">
    <citation type="submission" date="2013-07" db="EMBL/GenBank/DDBJ databases">
        <title>Comparative Genomic and Metabolomic Analysis of Twelve Strains of Pseudoalteromonas luteoviolacea.</title>
        <authorList>
            <person name="Vynne N.G."/>
            <person name="Mansson M."/>
            <person name="Gram L."/>
        </authorList>
    </citation>
    <scope>NUCLEOTIDE SEQUENCE [LARGE SCALE GENOMIC DNA]</scope>
    <source>
        <strain evidence="6 7">NCIMB 1942</strain>
    </source>
</reference>
<gene>
    <name evidence="6" type="ORF">N482_13530</name>
</gene>
<dbReference type="Gene3D" id="1.20.120.550">
    <property type="entry name" value="Membrane associated eicosanoid/glutathione metabolism-like domain"/>
    <property type="match status" value="1"/>
</dbReference>
<dbReference type="RefSeq" id="WP_063377793.1">
    <property type="nucleotide sequence ID" value="NZ_AUXT01000175.1"/>
</dbReference>
<dbReference type="EMBL" id="AUXT01000175">
    <property type="protein sequence ID" value="KZN45917.1"/>
    <property type="molecule type" value="Genomic_DNA"/>
</dbReference>
<dbReference type="PANTHER" id="PTHR35814">
    <property type="match status" value="1"/>
</dbReference>
<dbReference type="GO" id="GO:0016020">
    <property type="term" value="C:membrane"/>
    <property type="evidence" value="ECO:0007669"/>
    <property type="project" value="UniProtKB-SubCell"/>
</dbReference>
<proteinExistence type="predicted"/>
<organism evidence="6 7">
    <name type="scientific">Pseudoalteromonas luteoviolacea NCIMB 1942</name>
    <dbReference type="NCBI Taxonomy" id="1365253"/>
    <lineage>
        <taxon>Bacteria</taxon>
        <taxon>Pseudomonadati</taxon>
        <taxon>Pseudomonadota</taxon>
        <taxon>Gammaproteobacteria</taxon>
        <taxon>Alteromonadales</taxon>
        <taxon>Pseudoalteromonadaceae</taxon>
        <taxon>Pseudoalteromonas</taxon>
    </lineage>
</organism>